<dbReference type="PANTHER" id="PTHR21089">
    <property type="entry name" value="SHIKIMATE DEHYDROGENASE"/>
    <property type="match status" value="1"/>
</dbReference>
<feature type="binding site" evidence="8">
    <location>
        <position position="223"/>
    </location>
    <ligand>
        <name>shikimate</name>
        <dbReference type="ChEBI" id="CHEBI:36208"/>
    </ligand>
</feature>
<feature type="binding site" evidence="8">
    <location>
        <position position="93"/>
    </location>
    <ligand>
        <name>shikimate</name>
        <dbReference type="ChEBI" id="CHEBI:36208"/>
    </ligand>
</feature>
<dbReference type="PANTHER" id="PTHR21089:SF1">
    <property type="entry name" value="BIFUNCTIONAL 3-DEHYDROQUINATE DEHYDRATASE_SHIKIMATE DEHYDROGENASE, CHLOROPLASTIC"/>
    <property type="match status" value="1"/>
</dbReference>
<reference evidence="12" key="2">
    <citation type="journal article" date="2021" name="PeerJ">
        <title>Extensive microbial diversity within the chicken gut microbiome revealed by metagenomics and culture.</title>
        <authorList>
            <person name="Gilroy R."/>
            <person name="Ravi A."/>
            <person name="Getino M."/>
            <person name="Pursley I."/>
            <person name="Horton D.L."/>
            <person name="Alikhan N.F."/>
            <person name="Baker D."/>
            <person name="Gharbi K."/>
            <person name="Hall N."/>
            <person name="Watson M."/>
            <person name="Adriaenssens E.M."/>
            <person name="Foster-Nyarko E."/>
            <person name="Jarju S."/>
            <person name="Secka A."/>
            <person name="Antonio M."/>
            <person name="Oren A."/>
            <person name="Chaudhuri R.R."/>
            <person name="La Ragione R."/>
            <person name="Hildebrand F."/>
            <person name="Pallen M.J."/>
        </authorList>
    </citation>
    <scope>NUCLEOTIDE SEQUENCE</scope>
    <source>
        <strain evidence="12">ChiSjej4B22-9803</strain>
    </source>
</reference>
<name>A0A9D1LUT5_9FIRM</name>
<evidence type="ECO:0000259" key="9">
    <source>
        <dbReference type="Pfam" id="PF01488"/>
    </source>
</evidence>
<comment type="caution">
    <text evidence="12">The sequence shown here is derived from an EMBL/GenBank/DDBJ whole genome shotgun (WGS) entry which is preliminary data.</text>
</comment>
<dbReference type="InterPro" id="IPR013708">
    <property type="entry name" value="Shikimate_DH-bd_N"/>
</dbReference>
<dbReference type="AlphaFoldDB" id="A0A9D1LUT5"/>
<evidence type="ECO:0000256" key="1">
    <source>
        <dbReference type="ARBA" id="ARBA00004871"/>
    </source>
</evidence>
<dbReference type="SUPFAM" id="SSF53223">
    <property type="entry name" value="Aminoacid dehydrogenase-like, N-terminal domain"/>
    <property type="match status" value="1"/>
</dbReference>
<feature type="binding site" evidence="8">
    <location>
        <position position="84"/>
    </location>
    <ligand>
        <name>NADP(+)</name>
        <dbReference type="ChEBI" id="CHEBI:58349"/>
    </ligand>
</feature>
<feature type="binding site" evidence="8">
    <location>
        <begin position="132"/>
        <end position="136"/>
    </location>
    <ligand>
        <name>NADP(+)</name>
        <dbReference type="ChEBI" id="CHEBI:58349"/>
    </ligand>
</feature>
<dbReference type="CDD" id="cd01065">
    <property type="entry name" value="NAD_bind_Shikimate_DH"/>
    <property type="match status" value="1"/>
</dbReference>
<comment type="function">
    <text evidence="8">Involved in the biosynthesis of the chorismate, which leads to the biosynthesis of aromatic amino acids. Catalyzes the reversible NADPH linked reduction of 3-dehydroshikimate (DHSA) to yield shikimate (SA).</text>
</comment>
<keyword evidence="6 8" id="KW-0057">Aromatic amino acid biosynthesis</keyword>
<evidence type="ECO:0000313" key="12">
    <source>
        <dbReference type="EMBL" id="HIU48399.1"/>
    </source>
</evidence>
<dbReference type="InterPro" id="IPR036291">
    <property type="entry name" value="NAD(P)-bd_dom_sf"/>
</dbReference>
<dbReference type="GO" id="GO:0004764">
    <property type="term" value="F:shikimate 3-dehydrogenase (NADP+) activity"/>
    <property type="evidence" value="ECO:0007669"/>
    <property type="project" value="UniProtKB-UniRule"/>
</dbReference>
<protein>
    <recommendedName>
        <fullName evidence="2 8">Shikimate dehydrogenase (NADP(+))</fullName>
        <shortName evidence="8">SDH</shortName>
        <ecNumber evidence="2 8">1.1.1.25</ecNumber>
    </recommendedName>
</protein>
<organism evidence="12 13">
    <name type="scientific">Candidatus Avimonoglobus intestinipullorum</name>
    <dbReference type="NCBI Taxonomy" id="2840699"/>
    <lineage>
        <taxon>Bacteria</taxon>
        <taxon>Bacillati</taxon>
        <taxon>Bacillota</taxon>
        <taxon>Clostridia</taxon>
        <taxon>Eubacteriales</taxon>
        <taxon>Candidatus Avimonoglobus</taxon>
    </lineage>
</organism>
<proteinExistence type="inferred from homology"/>
<keyword evidence="4 8" id="KW-0521">NADP</keyword>
<evidence type="ECO:0000256" key="7">
    <source>
        <dbReference type="ARBA" id="ARBA00049442"/>
    </source>
</evidence>
<dbReference type="InterPro" id="IPR046346">
    <property type="entry name" value="Aminoacid_DH-like_N_sf"/>
</dbReference>
<feature type="domain" description="Quinate/shikimate 5-dehydrogenase/glutamyl-tRNA reductase" evidence="9">
    <location>
        <begin position="123"/>
        <end position="194"/>
    </location>
</feature>
<evidence type="ECO:0000256" key="6">
    <source>
        <dbReference type="ARBA" id="ARBA00023141"/>
    </source>
</evidence>
<feature type="binding site" evidence="8">
    <location>
        <position position="68"/>
    </location>
    <ligand>
        <name>shikimate</name>
        <dbReference type="ChEBI" id="CHEBI:36208"/>
    </ligand>
</feature>
<evidence type="ECO:0000256" key="2">
    <source>
        <dbReference type="ARBA" id="ARBA00012962"/>
    </source>
</evidence>
<dbReference type="Pfam" id="PF01488">
    <property type="entry name" value="Shikimate_DH"/>
    <property type="match status" value="1"/>
</dbReference>
<dbReference type="Gene3D" id="3.40.50.720">
    <property type="entry name" value="NAD(P)-binding Rossmann-like Domain"/>
    <property type="match status" value="1"/>
</dbReference>
<feature type="binding site" evidence="8">
    <location>
        <position position="245"/>
    </location>
    <ligand>
        <name>NADP(+)</name>
        <dbReference type="ChEBI" id="CHEBI:58349"/>
    </ligand>
</feature>
<dbReference type="InterPro" id="IPR011342">
    <property type="entry name" value="Shikimate_DH"/>
</dbReference>
<comment type="caution">
    <text evidence="8">Lacks conserved residue(s) required for the propagation of feature annotation.</text>
</comment>
<dbReference type="InterPro" id="IPR041121">
    <property type="entry name" value="SDH_C"/>
</dbReference>
<feature type="binding site" evidence="8">
    <location>
        <position position="221"/>
    </location>
    <ligand>
        <name>NADP(+)</name>
        <dbReference type="ChEBI" id="CHEBI:58349"/>
    </ligand>
</feature>
<dbReference type="EC" id="1.1.1.25" evidence="2 8"/>
<dbReference type="Gene3D" id="3.40.50.10860">
    <property type="entry name" value="Leucine Dehydrogenase, chain A, domain 1"/>
    <property type="match status" value="1"/>
</dbReference>
<dbReference type="Pfam" id="PF08501">
    <property type="entry name" value="Shikimate_dh_N"/>
    <property type="match status" value="1"/>
</dbReference>
<evidence type="ECO:0000256" key="8">
    <source>
        <dbReference type="HAMAP-Rule" id="MF_00222"/>
    </source>
</evidence>
<feature type="domain" description="Shikimate dehydrogenase substrate binding N-terminal" evidence="10">
    <location>
        <begin position="13"/>
        <end position="94"/>
    </location>
</feature>
<comment type="pathway">
    <text evidence="1 8">Metabolic intermediate biosynthesis; chorismate biosynthesis; chorismate from D-erythrose 4-phosphate and phosphoenolpyruvate: step 4/7.</text>
</comment>
<accession>A0A9D1LUT5</accession>
<dbReference type="GO" id="GO:0019632">
    <property type="term" value="P:shikimate metabolic process"/>
    <property type="evidence" value="ECO:0007669"/>
    <property type="project" value="InterPro"/>
</dbReference>
<comment type="subunit">
    <text evidence="8">Homodimer.</text>
</comment>
<sequence length="280" mass="30932">MFEINGHTKQLAIIGDPVEHSFSPQMHNYISERMGNNYVYTALEVKPEHLGDAVRGFRAMNFAGMNITAPHKFEVMQYMDEISEQARQFGSVNTCVNRGGRLYGYNTDAHGFYKSLLREGIAVKGKDILIVGAGGATQPVAVLFALEGAKSITIMNRTLVNAQRLAAYVQKTVGYTVSVQPALPRYDLMINTTSVGMSPNVEGCPLADFSFVDENTAAADMIYNPEETVFLRRAREHGAWKTVNGLGMLIYQGMIAYELFTGTTLPDGMYDDIAREVFGK</sequence>
<feature type="domain" description="SDH C-terminal" evidence="11">
    <location>
        <begin position="245"/>
        <end position="266"/>
    </location>
</feature>
<dbReference type="Pfam" id="PF18317">
    <property type="entry name" value="SDH_C"/>
    <property type="match status" value="1"/>
</dbReference>
<dbReference type="GO" id="GO:0008652">
    <property type="term" value="P:amino acid biosynthetic process"/>
    <property type="evidence" value="ECO:0007669"/>
    <property type="project" value="UniProtKB-KW"/>
</dbReference>
<dbReference type="NCBIfam" id="TIGR00507">
    <property type="entry name" value="aroE"/>
    <property type="match status" value="1"/>
</dbReference>
<evidence type="ECO:0000256" key="5">
    <source>
        <dbReference type="ARBA" id="ARBA00023002"/>
    </source>
</evidence>
<dbReference type="GO" id="GO:0009423">
    <property type="term" value="P:chorismate biosynthetic process"/>
    <property type="evidence" value="ECO:0007669"/>
    <property type="project" value="UniProtKB-UniRule"/>
</dbReference>
<evidence type="ECO:0000256" key="3">
    <source>
        <dbReference type="ARBA" id="ARBA00022605"/>
    </source>
</evidence>
<dbReference type="GO" id="GO:0009073">
    <property type="term" value="P:aromatic amino acid family biosynthetic process"/>
    <property type="evidence" value="ECO:0007669"/>
    <property type="project" value="UniProtKB-KW"/>
</dbReference>
<dbReference type="InterPro" id="IPR022893">
    <property type="entry name" value="Shikimate_DH_fam"/>
</dbReference>
<dbReference type="EMBL" id="DVND01000093">
    <property type="protein sequence ID" value="HIU48399.1"/>
    <property type="molecule type" value="Genomic_DNA"/>
</dbReference>
<evidence type="ECO:0000313" key="13">
    <source>
        <dbReference type="Proteomes" id="UP000824111"/>
    </source>
</evidence>
<comment type="similarity">
    <text evidence="8">Belongs to the shikimate dehydrogenase family.</text>
</comment>
<reference evidence="12" key="1">
    <citation type="submission" date="2020-10" db="EMBL/GenBank/DDBJ databases">
        <authorList>
            <person name="Gilroy R."/>
        </authorList>
    </citation>
    <scope>NUCLEOTIDE SEQUENCE</scope>
    <source>
        <strain evidence="12">ChiSjej4B22-9803</strain>
    </source>
</reference>
<dbReference type="HAMAP" id="MF_00222">
    <property type="entry name" value="Shikimate_DH_AroE"/>
    <property type="match status" value="1"/>
</dbReference>
<keyword evidence="5 8" id="KW-0560">Oxidoreductase</keyword>
<keyword evidence="3 8" id="KW-0028">Amino-acid biosynthesis</keyword>
<dbReference type="Proteomes" id="UP000824111">
    <property type="component" value="Unassembled WGS sequence"/>
</dbReference>
<gene>
    <name evidence="8 12" type="primary">aroE</name>
    <name evidence="12" type="ORF">IAB04_03475</name>
</gene>
<feature type="binding site" evidence="8">
    <location>
        <position position="252"/>
    </location>
    <ligand>
        <name>shikimate</name>
        <dbReference type="ChEBI" id="CHEBI:36208"/>
    </ligand>
</feature>
<feature type="active site" description="Proton acceptor" evidence="8">
    <location>
        <position position="72"/>
    </location>
</feature>
<dbReference type="SUPFAM" id="SSF51735">
    <property type="entry name" value="NAD(P)-binding Rossmann-fold domains"/>
    <property type="match status" value="1"/>
</dbReference>
<dbReference type="GO" id="GO:0050661">
    <property type="term" value="F:NADP binding"/>
    <property type="evidence" value="ECO:0007669"/>
    <property type="project" value="InterPro"/>
</dbReference>
<dbReference type="InterPro" id="IPR006151">
    <property type="entry name" value="Shikm_DH/Glu-tRNA_Rdtase"/>
</dbReference>
<evidence type="ECO:0000259" key="10">
    <source>
        <dbReference type="Pfam" id="PF08501"/>
    </source>
</evidence>
<feature type="binding site" evidence="8">
    <location>
        <begin position="21"/>
        <end position="23"/>
    </location>
    <ligand>
        <name>shikimate</name>
        <dbReference type="ChEBI" id="CHEBI:36208"/>
    </ligand>
</feature>
<evidence type="ECO:0000256" key="4">
    <source>
        <dbReference type="ARBA" id="ARBA00022857"/>
    </source>
</evidence>
<comment type="catalytic activity">
    <reaction evidence="7 8">
        <text>shikimate + NADP(+) = 3-dehydroshikimate + NADPH + H(+)</text>
        <dbReference type="Rhea" id="RHEA:17737"/>
        <dbReference type="ChEBI" id="CHEBI:15378"/>
        <dbReference type="ChEBI" id="CHEBI:16630"/>
        <dbReference type="ChEBI" id="CHEBI:36208"/>
        <dbReference type="ChEBI" id="CHEBI:57783"/>
        <dbReference type="ChEBI" id="CHEBI:58349"/>
        <dbReference type="EC" id="1.1.1.25"/>
    </reaction>
</comment>
<evidence type="ECO:0000259" key="11">
    <source>
        <dbReference type="Pfam" id="PF18317"/>
    </source>
</evidence>
<feature type="binding site" evidence="8">
    <location>
        <position position="108"/>
    </location>
    <ligand>
        <name>shikimate</name>
        <dbReference type="ChEBI" id="CHEBI:36208"/>
    </ligand>
</feature>